<dbReference type="InterPro" id="IPR008969">
    <property type="entry name" value="CarboxyPept-like_regulatory"/>
</dbReference>
<keyword evidence="10" id="KW-1185">Reference proteome</keyword>
<evidence type="ECO:0000256" key="7">
    <source>
        <dbReference type="PROSITE-ProRule" id="PRU01360"/>
    </source>
</evidence>
<dbReference type="InterPro" id="IPR039426">
    <property type="entry name" value="TonB-dep_rcpt-like"/>
</dbReference>
<reference evidence="9" key="1">
    <citation type="submission" date="2022-01" db="EMBL/GenBank/DDBJ databases">
        <authorList>
            <person name="Jo J.-H."/>
            <person name="Im W.-T."/>
        </authorList>
    </citation>
    <scope>NUCLEOTIDE SEQUENCE</scope>
    <source>
        <strain evidence="9">NA20</strain>
    </source>
</reference>
<keyword evidence="5 7" id="KW-0472">Membrane</keyword>
<dbReference type="Gene3D" id="2.60.40.1120">
    <property type="entry name" value="Carboxypeptidase-like, regulatory domain"/>
    <property type="match status" value="1"/>
</dbReference>
<protein>
    <submittedName>
        <fullName evidence="9">TonB-dependent receptor</fullName>
    </submittedName>
</protein>
<dbReference type="InterPro" id="IPR036942">
    <property type="entry name" value="Beta-barrel_TonB_sf"/>
</dbReference>
<dbReference type="InterPro" id="IPR012910">
    <property type="entry name" value="Plug_dom"/>
</dbReference>
<dbReference type="Proteomes" id="UP001165367">
    <property type="component" value="Unassembled WGS sequence"/>
</dbReference>
<proteinExistence type="inferred from homology"/>
<dbReference type="Pfam" id="PF13715">
    <property type="entry name" value="CarbopepD_reg_2"/>
    <property type="match status" value="1"/>
</dbReference>
<evidence type="ECO:0000256" key="6">
    <source>
        <dbReference type="ARBA" id="ARBA00023237"/>
    </source>
</evidence>
<evidence type="ECO:0000256" key="5">
    <source>
        <dbReference type="ARBA" id="ARBA00023136"/>
    </source>
</evidence>
<keyword evidence="4 7" id="KW-0812">Transmembrane</keyword>
<dbReference type="Gene3D" id="2.170.130.10">
    <property type="entry name" value="TonB-dependent receptor, plug domain"/>
    <property type="match status" value="1"/>
</dbReference>
<dbReference type="PROSITE" id="PS52016">
    <property type="entry name" value="TONB_DEPENDENT_REC_3"/>
    <property type="match status" value="1"/>
</dbReference>
<evidence type="ECO:0000256" key="3">
    <source>
        <dbReference type="ARBA" id="ARBA00022452"/>
    </source>
</evidence>
<comment type="similarity">
    <text evidence="7">Belongs to the TonB-dependent receptor family.</text>
</comment>
<name>A0ABS9KM26_9BACT</name>
<evidence type="ECO:0000313" key="9">
    <source>
        <dbReference type="EMBL" id="MCG2613364.1"/>
    </source>
</evidence>
<feature type="domain" description="TonB-dependent receptor plug" evidence="8">
    <location>
        <begin position="160"/>
        <end position="267"/>
    </location>
</feature>
<keyword evidence="9" id="KW-0675">Receptor</keyword>
<dbReference type="SUPFAM" id="SSF56935">
    <property type="entry name" value="Porins"/>
    <property type="match status" value="1"/>
</dbReference>
<evidence type="ECO:0000259" key="8">
    <source>
        <dbReference type="Pfam" id="PF07715"/>
    </source>
</evidence>
<keyword evidence="3 7" id="KW-1134">Transmembrane beta strand</keyword>
<evidence type="ECO:0000313" key="10">
    <source>
        <dbReference type="Proteomes" id="UP001165367"/>
    </source>
</evidence>
<comment type="subcellular location">
    <subcellularLocation>
        <location evidence="1 7">Cell outer membrane</location>
        <topology evidence="1 7">Multi-pass membrane protein</topology>
    </subcellularLocation>
</comment>
<keyword evidence="2 7" id="KW-0813">Transport</keyword>
<dbReference type="SUPFAM" id="SSF49464">
    <property type="entry name" value="Carboxypeptidase regulatory domain-like"/>
    <property type="match status" value="1"/>
</dbReference>
<evidence type="ECO:0000256" key="4">
    <source>
        <dbReference type="ARBA" id="ARBA00022692"/>
    </source>
</evidence>
<evidence type="ECO:0000256" key="1">
    <source>
        <dbReference type="ARBA" id="ARBA00004571"/>
    </source>
</evidence>
<dbReference type="InterPro" id="IPR037066">
    <property type="entry name" value="Plug_dom_sf"/>
</dbReference>
<dbReference type="Pfam" id="PF07715">
    <property type="entry name" value="Plug"/>
    <property type="match status" value="1"/>
</dbReference>
<dbReference type="InterPro" id="IPR023997">
    <property type="entry name" value="TonB-dep_OMP_SusC/RagA_CS"/>
</dbReference>
<evidence type="ECO:0000256" key="2">
    <source>
        <dbReference type="ARBA" id="ARBA00022448"/>
    </source>
</evidence>
<organism evidence="9 10">
    <name type="scientific">Terrimonas ginsenosidimutans</name>
    <dbReference type="NCBI Taxonomy" id="2908004"/>
    <lineage>
        <taxon>Bacteria</taxon>
        <taxon>Pseudomonadati</taxon>
        <taxon>Bacteroidota</taxon>
        <taxon>Chitinophagia</taxon>
        <taxon>Chitinophagales</taxon>
        <taxon>Chitinophagaceae</taxon>
        <taxon>Terrimonas</taxon>
    </lineage>
</organism>
<keyword evidence="6 7" id="KW-0998">Cell outer membrane</keyword>
<sequence length="1031" mass="112931">MRLIACQPLAHPLRPSSRRSITEAASRILGFSFLLIFSAEAMANADPHSGNTGHPAGTPAWLPAGSIKAETITGTVKNAVGEPLSGATITEKGTSNSTLTKDDGSFSINVSGKNATLVVSYVGYQNLEVSVAGKSTIPVILQPGTGSLDEVVVIGYGAVKKRDLTGSVVSLKGEELREVPSTNVLEAAQGKIAGADITRSSGQAGAGVSITIRGVRSVAGSSSPLIVVDGIQYQSIQDINPNDIQSMEILKDASSTAIYGSRAANGVILITTKKGGSGKTEVSFNTYAGLSDVTMYARPMGFDEYVAFRRESFRAAGQWNTPADDPVAFAGNGELNAVQNRIFTDYLKELFHKGLQQDYQLGFRAGTDKLKAYMSLDYFNEKGLLKLDGVKRYTGRMNLDYIVNKKVTVGMQSQLTYYDQSVRRDPLNQANKVSGLGSMYDSAGNFNFLLIDGQTGNPLADEQPNVYMNDVSNTRLLTNVYVDVKPFAGFSFRSTFGASLGSSRNGIYASPKSLDRGLQGKSQSQYNTSKSQNLNWENVATYQKTLGDHSVTVTGIASYVGFKYEELNASAVNQLLPSQLFYAMENNTEEVKVSSDYLQSDLVSFAGRINYGYRGKYLLTLTARSDGSSKLAQGHKWTFFPSAAFAWRILDEKFMRNVNAFSDLKVRVSYGIAGNDPGNSFIYSTQSQLQRLAFGWDNVNAPAYTYSRNVGNQELGWELTSTANIGLDFGILKNRITGTFDYYDARTSDLLLSRGLPPTTGVTTVVQNIGKTRNHGFEVTLQTLNVKTNNFSWSSNFTFTKNKEEFVELVTGGNDIGNGWFIGYPTSVYYDYEKVGIWQTKDLAEAATYGQKPGEIRVKDQNGDGKIDSQNDRIILGTPRPKWSGGFDNTVRFKNFDFSIFLFARFGQMIRADRYGFNPQGIAPATSGLSYWTPENPTNDYPRPNRNGGALYLSTLPYQDGSYFRIRNVSLGYNVPDKVLQGTFISSLRVYATAKNLYTYTKNGLEYDPERGGSENFPMTKLFVFGLNVNF</sequence>
<dbReference type="NCBIfam" id="TIGR04057">
    <property type="entry name" value="SusC_RagA_signa"/>
    <property type="match status" value="1"/>
</dbReference>
<dbReference type="RefSeq" id="WP_237868593.1">
    <property type="nucleotide sequence ID" value="NZ_JAKLTR010000002.1"/>
</dbReference>
<dbReference type="NCBIfam" id="TIGR04056">
    <property type="entry name" value="OMP_RagA_SusC"/>
    <property type="match status" value="1"/>
</dbReference>
<dbReference type="Gene3D" id="2.40.170.20">
    <property type="entry name" value="TonB-dependent receptor, beta-barrel domain"/>
    <property type="match status" value="1"/>
</dbReference>
<dbReference type="InterPro" id="IPR023996">
    <property type="entry name" value="TonB-dep_OMP_SusC/RagA"/>
</dbReference>
<dbReference type="EMBL" id="JAKLTR010000002">
    <property type="protein sequence ID" value="MCG2613364.1"/>
    <property type="molecule type" value="Genomic_DNA"/>
</dbReference>
<gene>
    <name evidence="9" type="ORF">LZZ85_03695</name>
</gene>
<comment type="caution">
    <text evidence="9">The sequence shown here is derived from an EMBL/GenBank/DDBJ whole genome shotgun (WGS) entry which is preliminary data.</text>
</comment>
<accession>A0ABS9KM26</accession>